<keyword evidence="1" id="KW-0812">Transmembrane</keyword>
<feature type="transmembrane region" description="Helical" evidence="1">
    <location>
        <begin position="21"/>
        <end position="45"/>
    </location>
</feature>
<keyword evidence="1" id="KW-0472">Membrane</keyword>
<dbReference type="Proteomes" id="UP001152300">
    <property type="component" value="Unassembled WGS sequence"/>
</dbReference>
<comment type="caution">
    <text evidence="2">The sequence shown here is derived from an EMBL/GenBank/DDBJ whole genome shotgun (WGS) entry which is preliminary data.</text>
</comment>
<proteinExistence type="predicted"/>
<dbReference type="AlphaFoldDB" id="A0A9X0DII6"/>
<protein>
    <submittedName>
        <fullName evidence="2">Uncharacterized protein</fullName>
    </submittedName>
</protein>
<keyword evidence="1" id="KW-1133">Transmembrane helix</keyword>
<organism evidence="2 3">
    <name type="scientific">Sclerotinia nivalis</name>
    <dbReference type="NCBI Taxonomy" id="352851"/>
    <lineage>
        <taxon>Eukaryota</taxon>
        <taxon>Fungi</taxon>
        <taxon>Dikarya</taxon>
        <taxon>Ascomycota</taxon>
        <taxon>Pezizomycotina</taxon>
        <taxon>Leotiomycetes</taxon>
        <taxon>Helotiales</taxon>
        <taxon>Sclerotiniaceae</taxon>
        <taxon>Sclerotinia</taxon>
    </lineage>
</organism>
<sequence length="121" mass="13655">MLSCARKKKQRIQNAKGTIESFIIKSSSINVPVIFLSFLLSFLLLPFDPTHLPCSLLPFSPTAYHPLLPPTTKNNPIHKKLFPSIEAEKKKWQITKFPEQSIITPTHLLSLPNKSLPLPTN</sequence>
<name>A0A9X0DII6_9HELO</name>
<accession>A0A9X0DII6</accession>
<gene>
    <name evidence="2" type="ORF">OCU04_007111</name>
</gene>
<reference evidence="2" key="1">
    <citation type="submission" date="2022-11" db="EMBL/GenBank/DDBJ databases">
        <title>Genome Resource of Sclerotinia nivalis Strain SnTB1, a Plant Pathogen Isolated from American Ginseng.</title>
        <authorList>
            <person name="Fan S."/>
        </authorList>
    </citation>
    <scope>NUCLEOTIDE SEQUENCE</scope>
    <source>
        <strain evidence="2">SnTB1</strain>
    </source>
</reference>
<dbReference type="EMBL" id="JAPEIS010000007">
    <property type="protein sequence ID" value="KAJ8064801.1"/>
    <property type="molecule type" value="Genomic_DNA"/>
</dbReference>
<dbReference type="OrthoDB" id="2155261at2759"/>
<evidence type="ECO:0000313" key="3">
    <source>
        <dbReference type="Proteomes" id="UP001152300"/>
    </source>
</evidence>
<evidence type="ECO:0000313" key="2">
    <source>
        <dbReference type="EMBL" id="KAJ8064801.1"/>
    </source>
</evidence>
<keyword evidence="3" id="KW-1185">Reference proteome</keyword>
<evidence type="ECO:0000256" key="1">
    <source>
        <dbReference type="SAM" id="Phobius"/>
    </source>
</evidence>